<evidence type="ECO:0008006" key="5">
    <source>
        <dbReference type="Google" id="ProtNLM"/>
    </source>
</evidence>
<dbReference type="Pfam" id="PF04303">
    <property type="entry name" value="PrpF"/>
    <property type="match status" value="1"/>
</dbReference>
<gene>
    <name evidence="3" type="ORF">H2200_007322</name>
</gene>
<comment type="similarity">
    <text evidence="1">Belongs to the PrpF family.</text>
</comment>
<keyword evidence="2" id="KW-0413">Isomerase</keyword>
<organism evidence="3 4">
    <name type="scientific">Cladophialophora chaetospira</name>
    <dbReference type="NCBI Taxonomy" id="386627"/>
    <lineage>
        <taxon>Eukaryota</taxon>
        <taxon>Fungi</taxon>
        <taxon>Dikarya</taxon>
        <taxon>Ascomycota</taxon>
        <taxon>Pezizomycotina</taxon>
        <taxon>Eurotiomycetes</taxon>
        <taxon>Chaetothyriomycetidae</taxon>
        <taxon>Chaetothyriales</taxon>
        <taxon>Herpotrichiellaceae</taxon>
        <taxon>Cladophialophora</taxon>
    </lineage>
</organism>
<keyword evidence="4" id="KW-1185">Reference proteome</keyword>
<dbReference type="Proteomes" id="UP001172673">
    <property type="component" value="Unassembled WGS sequence"/>
</dbReference>
<evidence type="ECO:0000313" key="3">
    <source>
        <dbReference type="EMBL" id="KAJ9608334.1"/>
    </source>
</evidence>
<evidence type="ECO:0000313" key="4">
    <source>
        <dbReference type="Proteomes" id="UP001172673"/>
    </source>
</evidence>
<accession>A0AA38X7Q1</accession>
<dbReference type="Gene3D" id="3.10.310.10">
    <property type="entry name" value="Diaminopimelate Epimerase, Chain A, domain 1"/>
    <property type="match status" value="2"/>
</dbReference>
<proteinExistence type="inferred from homology"/>
<dbReference type="EMBL" id="JAPDRK010000010">
    <property type="protein sequence ID" value="KAJ9608334.1"/>
    <property type="molecule type" value="Genomic_DNA"/>
</dbReference>
<dbReference type="InterPro" id="IPR007400">
    <property type="entry name" value="PrpF-like"/>
</dbReference>
<dbReference type="AlphaFoldDB" id="A0AA38X7Q1"/>
<name>A0AA38X7Q1_9EURO</name>
<reference evidence="3" key="1">
    <citation type="submission" date="2022-10" db="EMBL/GenBank/DDBJ databases">
        <title>Culturing micro-colonial fungi from biological soil crusts in the Mojave desert and describing Neophaeococcomyces mojavensis, and introducing the new genera and species Taxawa tesnikishii.</title>
        <authorList>
            <person name="Kurbessoian T."/>
            <person name="Stajich J.E."/>
        </authorList>
    </citation>
    <scope>NUCLEOTIDE SEQUENCE</scope>
    <source>
        <strain evidence="3">TK_41</strain>
    </source>
</reference>
<sequence length="395" mass="42145">MAHVDQYGIACAYIRGGTSKALFFYEKDLPAPGPLRDTVFKRLMGTPDAYQIDGMGGATTHTSKIALISPSSREDVDVDFTFVQVLPNEDKVSYHGNCGNISSAVGPFALDEGLVKIVRKGYSADESLTAREVRIYNTNTKSILISHVVIDPTTGFSLATGGASIAGVPGTGSPILMEYSNTVGGHVGRGLLPSGNVIDHITMGGKVIEISVCDVGNYSIFARAEDVGLTGSETASRITSDSKLLALLRELRGKGAQLIGKCTDWELVDEQCPGLPFLILVASPSSEEVDLNARVIFANRCHDTMPGTGAICVAAASRVEGSIVWKQLSDCSKASNVLRIGHPAGTMPVFVKRSSEEARRKGKEFETLSFERTSRRIMTGTVFVPKQIWAGPAQA</sequence>
<evidence type="ECO:0000256" key="2">
    <source>
        <dbReference type="ARBA" id="ARBA00023235"/>
    </source>
</evidence>
<dbReference type="SUPFAM" id="SSF54506">
    <property type="entry name" value="Diaminopimelate epimerase-like"/>
    <property type="match status" value="2"/>
</dbReference>
<dbReference type="PANTHER" id="PTHR43709:SF2">
    <property type="entry name" value="DUF453 DOMAIN PROTEIN (AFU_ORTHOLOGUE AFUA_6G00360)"/>
    <property type="match status" value="1"/>
</dbReference>
<dbReference type="GO" id="GO:0016853">
    <property type="term" value="F:isomerase activity"/>
    <property type="evidence" value="ECO:0007669"/>
    <property type="project" value="UniProtKB-KW"/>
</dbReference>
<comment type="caution">
    <text evidence="3">The sequence shown here is derived from an EMBL/GenBank/DDBJ whole genome shotgun (WGS) entry which is preliminary data.</text>
</comment>
<protein>
    <recommendedName>
        <fullName evidence="5">PrpF protein</fullName>
    </recommendedName>
</protein>
<dbReference type="PANTHER" id="PTHR43709">
    <property type="entry name" value="ACONITATE ISOMERASE-RELATED"/>
    <property type="match status" value="1"/>
</dbReference>
<evidence type="ECO:0000256" key="1">
    <source>
        <dbReference type="ARBA" id="ARBA00007673"/>
    </source>
</evidence>